<sequence length="149" mass="17048">MLRASVILSGLIAFSANASIEDAFEQLNAQTAICQQNESSLKTVEDSWLLSLDDDSLKIALLMLKDSALRKCVAEQEKEYLYEIYLVYQQTGNRQPLEAYLGLMENRVISLHQEIVTEEFLDEIKRLSSTDLFSNTFDVLDEFKKIRSE</sequence>
<organism evidence="2 3">
    <name type="scientific">Vibrio olivae</name>
    <dbReference type="NCBI Taxonomy" id="1243002"/>
    <lineage>
        <taxon>Bacteria</taxon>
        <taxon>Pseudomonadati</taxon>
        <taxon>Pseudomonadota</taxon>
        <taxon>Gammaproteobacteria</taxon>
        <taxon>Vibrionales</taxon>
        <taxon>Vibrionaceae</taxon>
        <taxon>Vibrio</taxon>
    </lineage>
</organism>
<evidence type="ECO:0000313" key="3">
    <source>
        <dbReference type="Proteomes" id="UP001589645"/>
    </source>
</evidence>
<dbReference type="Proteomes" id="UP001589645">
    <property type="component" value="Unassembled WGS sequence"/>
</dbReference>
<keyword evidence="3" id="KW-1185">Reference proteome</keyword>
<accession>A0ABV5HNB7</accession>
<evidence type="ECO:0000313" key="2">
    <source>
        <dbReference type="EMBL" id="MFB9135735.1"/>
    </source>
</evidence>
<reference evidence="2 3" key="1">
    <citation type="submission" date="2024-09" db="EMBL/GenBank/DDBJ databases">
        <authorList>
            <person name="Sun Q."/>
            <person name="Mori K."/>
        </authorList>
    </citation>
    <scope>NUCLEOTIDE SEQUENCE [LARGE SCALE GENOMIC DNA]</scope>
    <source>
        <strain evidence="2 3">CECT 8064</strain>
    </source>
</reference>
<feature type="signal peptide" evidence="1">
    <location>
        <begin position="1"/>
        <end position="18"/>
    </location>
</feature>
<comment type="caution">
    <text evidence="2">The sequence shown here is derived from an EMBL/GenBank/DDBJ whole genome shotgun (WGS) entry which is preliminary data.</text>
</comment>
<dbReference type="EMBL" id="JBHMEP010000002">
    <property type="protein sequence ID" value="MFB9135735.1"/>
    <property type="molecule type" value="Genomic_DNA"/>
</dbReference>
<keyword evidence="1" id="KW-0732">Signal</keyword>
<protein>
    <submittedName>
        <fullName evidence="2">Uncharacterized protein</fullName>
    </submittedName>
</protein>
<proteinExistence type="predicted"/>
<evidence type="ECO:0000256" key="1">
    <source>
        <dbReference type="SAM" id="SignalP"/>
    </source>
</evidence>
<gene>
    <name evidence="2" type="ORF">ACFFUV_12255</name>
</gene>
<feature type="chain" id="PRO_5045887106" evidence="1">
    <location>
        <begin position="19"/>
        <end position="149"/>
    </location>
</feature>
<name>A0ABV5HNB7_9VIBR</name>
<dbReference type="RefSeq" id="WP_390193005.1">
    <property type="nucleotide sequence ID" value="NZ_JBHMEP010000002.1"/>
</dbReference>